<dbReference type="Gene3D" id="1.20.5.3310">
    <property type="match status" value="1"/>
</dbReference>
<sequence>MLSGLSIGHLLVTLAVILLVFGTNRLRSAGGDLGTAIKAFKSAVKDDEAAPDTADAPRKPDQQ</sequence>
<reference evidence="10 11" key="1">
    <citation type="submission" date="2016-04" db="EMBL/GenBank/DDBJ databases">
        <title>Complete Genome Sequence of Halotalea alkalilenta IHB B 13600.</title>
        <authorList>
            <person name="Swarnkar M.K."/>
            <person name="Sharma A."/>
            <person name="Kaushal K."/>
            <person name="Soni R."/>
            <person name="Rana S."/>
            <person name="Singh A.K."/>
            <person name="Gulati A."/>
        </authorList>
    </citation>
    <scope>NUCLEOTIDE SEQUENCE [LARGE SCALE GENOMIC DNA]</scope>
    <source>
        <strain evidence="10 11">IHB B 13600</strain>
    </source>
</reference>
<dbReference type="KEGG" id="haa:A5892_11575"/>
<dbReference type="GO" id="GO:0033281">
    <property type="term" value="C:TAT protein transport complex"/>
    <property type="evidence" value="ECO:0007669"/>
    <property type="project" value="UniProtKB-UniRule"/>
</dbReference>
<protein>
    <recommendedName>
        <fullName evidence="9">Sec-independent protein translocase protein TatA</fullName>
    </recommendedName>
</protein>
<keyword evidence="6 9" id="KW-1133">Transmembrane helix</keyword>
<dbReference type="Pfam" id="PF02416">
    <property type="entry name" value="TatA_B_E"/>
    <property type="match status" value="1"/>
</dbReference>
<gene>
    <name evidence="10" type="primary">tatE</name>
    <name evidence="9" type="synonym">tatA</name>
    <name evidence="10" type="ORF">A5892_11575</name>
</gene>
<comment type="subunit">
    <text evidence="9">The Tat system comprises two distinct complexes: a TatABC complex, containing multiple copies of TatA, TatB and TatC subunits, and a separate TatA complex, containing only TatA subunits. Substrates initially bind to the TatABC complex, which probably triggers association of the separate TatA complex to form the active translocon.</text>
</comment>
<evidence type="ECO:0000256" key="5">
    <source>
        <dbReference type="ARBA" id="ARBA00022927"/>
    </source>
</evidence>
<proteinExistence type="inferred from homology"/>
<evidence type="ECO:0000256" key="8">
    <source>
        <dbReference type="ARBA" id="ARBA00023136"/>
    </source>
</evidence>
<dbReference type="STRING" id="376489.A5892_11575"/>
<dbReference type="RefSeq" id="WP_064122930.1">
    <property type="nucleotide sequence ID" value="NZ_CP015243.1"/>
</dbReference>
<evidence type="ECO:0000313" key="11">
    <source>
        <dbReference type="Proteomes" id="UP000077875"/>
    </source>
</evidence>
<dbReference type="AlphaFoldDB" id="A0A172YFL5"/>
<dbReference type="InterPro" id="IPR006312">
    <property type="entry name" value="TatA/E"/>
</dbReference>
<evidence type="ECO:0000256" key="6">
    <source>
        <dbReference type="ARBA" id="ARBA00022989"/>
    </source>
</evidence>
<keyword evidence="11" id="KW-1185">Reference proteome</keyword>
<evidence type="ECO:0000256" key="4">
    <source>
        <dbReference type="ARBA" id="ARBA00022692"/>
    </source>
</evidence>
<dbReference type="HAMAP" id="MF_00236">
    <property type="entry name" value="TatA_E"/>
    <property type="match status" value="1"/>
</dbReference>
<evidence type="ECO:0000256" key="2">
    <source>
        <dbReference type="ARBA" id="ARBA00022448"/>
    </source>
</evidence>
<keyword evidence="7 9" id="KW-0811">Translocation</keyword>
<dbReference type="EMBL" id="CP015243">
    <property type="protein sequence ID" value="ANF58023.1"/>
    <property type="molecule type" value="Genomic_DNA"/>
</dbReference>
<evidence type="ECO:0000256" key="1">
    <source>
        <dbReference type="ARBA" id="ARBA00004162"/>
    </source>
</evidence>
<comment type="subcellular location">
    <subcellularLocation>
        <location evidence="1 9">Cell membrane</location>
        <topology evidence="1 9">Single-pass membrane protein</topology>
    </subcellularLocation>
</comment>
<comment type="function">
    <text evidence="9">Part of the twin-arginine translocation (Tat) system that transports large folded proteins containing a characteristic twin-arginine motif in their signal peptide across membranes. TatA could form the protein-conducting channel of the Tat system.</text>
</comment>
<comment type="similarity">
    <text evidence="9">Belongs to the TatA/E family.</text>
</comment>
<dbReference type="GO" id="GO:0043953">
    <property type="term" value="P:protein transport by the Tat complex"/>
    <property type="evidence" value="ECO:0007669"/>
    <property type="project" value="UniProtKB-UniRule"/>
</dbReference>
<evidence type="ECO:0000256" key="9">
    <source>
        <dbReference type="HAMAP-Rule" id="MF_00236"/>
    </source>
</evidence>
<keyword evidence="2 9" id="KW-0813">Transport</keyword>
<dbReference type="Proteomes" id="UP000077875">
    <property type="component" value="Chromosome"/>
</dbReference>
<name>A0A172YFL5_9GAMM</name>
<evidence type="ECO:0000313" key="10">
    <source>
        <dbReference type="EMBL" id="ANF58023.1"/>
    </source>
</evidence>
<dbReference type="PANTHER" id="PTHR42982">
    <property type="entry name" value="SEC-INDEPENDENT PROTEIN TRANSLOCASE PROTEIN TATA"/>
    <property type="match status" value="1"/>
</dbReference>
<dbReference type="GO" id="GO:0008320">
    <property type="term" value="F:protein transmembrane transporter activity"/>
    <property type="evidence" value="ECO:0007669"/>
    <property type="project" value="UniProtKB-UniRule"/>
</dbReference>
<organism evidence="10 11">
    <name type="scientific">Halotalea alkalilenta</name>
    <dbReference type="NCBI Taxonomy" id="376489"/>
    <lineage>
        <taxon>Bacteria</taxon>
        <taxon>Pseudomonadati</taxon>
        <taxon>Pseudomonadota</taxon>
        <taxon>Gammaproteobacteria</taxon>
        <taxon>Oceanospirillales</taxon>
        <taxon>Halomonadaceae</taxon>
        <taxon>Halotalea</taxon>
    </lineage>
</organism>
<evidence type="ECO:0000256" key="7">
    <source>
        <dbReference type="ARBA" id="ARBA00023010"/>
    </source>
</evidence>
<evidence type="ECO:0000256" key="3">
    <source>
        <dbReference type="ARBA" id="ARBA00022475"/>
    </source>
</evidence>
<dbReference type="PANTHER" id="PTHR42982:SF1">
    <property type="entry name" value="SEC-INDEPENDENT PROTEIN TRANSLOCASE PROTEIN TATA"/>
    <property type="match status" value="1"/>
</dbReference>
<keyword evidence="4 9" id="KW-0812">Transmembrane</keyword>
<keyword evidence="5 9" id="KW-0653">Protein transport</keyword>
<dbReference type="NCBIfam" id="TIGR01411">
    <property type="entry name" value="tatAE"/>
    <property type="match status" value="1"/>
</dbReference>
<accession>A0A172YFL5</accession>
<keyword evidence="8 9" id="KW-0472">Membrane</keyword>
<dbReference type="InterPro" id="IPR003369">
    <property type="entry name" value="TatA/B/E"/>
</dbReference>
<keyword evidence="3 9" id="KW-1003">Cell membrane</keyword>